<feature type="transmembrane region" description="Helical" evidence="1">
    <location>
        <begin position="7"/>
        <end position="26"/>
    </location>
</feature>
<keyword evidence="3" id="KW-1185">Reference proteome</keyword>
<feature type="transmembrane region" description="Helical" evidence="1">
    <location>
        <begin position="300"/>
        <end position="320"/>
    </location>
</feature>
<feature type="transmembrane region" description="Helical" evidence="1">
    <location>
        <begin position="171"/>
        <end position="190"/>
    </location>
</feature>
<feature type="transmembrane region" description="Helical" evidence="1">
    <location>
        <begin position="46"/>
        <end position="64"/>
    </location>
</feature>
<feature type="transmembrane region" description="Helical" evidence="1">
    <location>
        <begin position="237"/>
        <end position="261"/>
    </location>
</feature>
<comment type="caution">
    <text evidence="2">The sequence shown here is derived from an EMBL/GenBank/DDBJ whole genome shotgun (WGS) entry which is preliminary data.</text>
</comment>
<evidence type="ECO:0000313" key="2">
    <source>
        <dbReference type="EMBL" id="NRN66899.1"/>
    </source>
</evidence>
<name>A0ABX2F6W5_9PSEU</name>
<dbReference type="RefSeq" id="WP_415830038.1">
    <property type="nucleotide sequence ID" value="NZ_CBCSGW010000001.1"/>
</dbReference>
<dbReference type="EMBL" id="JAAATY010000012">
    <property type="protein sequence ID" value="NRN66899.1"/>
    <property type="molecule type" value="Genomic_DNA"/>
</dbReference>
<evidence type="ECO:0000256" key="1">
    <source>
        <dbReference type="SAM" id="Phobius"/>
    </source>
</evidence>
<evidence type="ECO:0000313" key="3">
    <source>
        <dbReference type="Proteomes" id="UP000763557"/>
    </source>
</evidence>
<protein>
    <submittedName>
        <fullName evidence="2">Uncharacterized protein</fullName>
    </submittedName>
</protein>
<feature type="transmembrane region" description="Helical" evidence="1">
    <location>
        <begin position="147"/>
        <end position="165"/>
    </location>
</feature>
<keyword evidence="1" id="KW-0812">Transmembrane</keyword>
<reference evidence="2 3" key="1">
    <citation type="submission" date="2020-01" db="EMBL/GenBank/DDBJ databases">
        <title>Kibdelosporangium persica a novel Actinomycetes from a hot desert in Iran.</title>
        <authorList>
            <person name="Safaei N."/>
            <person name="Zaburannyi N."/>
            <person name="Mueller R."/>
            <person name="Wink J."/>
        </authorList>
    </citation>
    <scope>NUCLEOTIDE SEQUENCE [LARGE SCALE GENOMIC DNA]</scope>
    <source>
        <strain evidence="2 3">4NS15</strain>
    </source>
</reference>
<keyword evidence="1" id="KW-0472">Membrane</keyword>
<dbReference type="Proteomes" id="UP000763557">
    <property type="component" value="Unassembled WGS sequence"/>
</dbReference>
<feature type="transmembrane region" description="Helical" evidence="1">
    <location>
        <begin position="120"/>
        <end position="140"/>
    </location>
</feature>
<keyword evidence="1" id="KW-1133">Transmembrane helix</keyword>
<proteinExistence type="predicted"/>
<accession>A0ABX2F6W5</accession>
<feature type="transmembrane region" description="Helical" evidence="1">
    <location>
        <begin position="273"/>
        <end position="294"/>
    </location>
</feature>
<feature type="transmembrane region" description="Helical" evidence="1">
    <location>
        <begin position="197"/>
        <end position="217"/>
    </location>
</feature>
<sequence>MVPRRQVIGAWLLLAGFCSLWLGVAWDGQWHVDVGPDTFFTAPHLMFYFGTALIGLTSLVVVLTSREPAGSSVRVLGFHAPMAFLVGGLGAAGHLTYGMVDLWWHTIYGFDLLESTPSHLSLQIAMQVQAIAVIMAFAALRETRSGLWGLAAAGAFSVASSSILLDGSVMGVRLNLLGAGALAAWTLCVIAGITRSAWWVGALGLVYIAVHAATYFFPPVATSLYAEGIGQPIRDNALGIPMVALAMPLLFPVLAFLAAGVVRIARRRDVSPVVTMAVVGAAVGFVAALSVFIIEGSEGGFLVNTVLATVLGAVAGRFGWQSAALMRHSARQAVTA</sequence>
<feature type="transmembrane region" description="Helical" evidence="1">
    <location>
        <begin position="76"/>
        <end position="100"/>
    </location>
</feature>
<gene>
    <name evidence="2" type="ORF">GC106_41320</name>
</gene>
<organism evidence="2 3">
    <name type="scientific">Kibdelosporangium persicum</name>
    <dbReference type="NCBI Taxonomy" id="2698649"/>
    <lineage>
        <taxon>Bacteria</taxon>
        <taxon>Bacillati</taxon>
        <taxon>Actinomycetota</taxon>
        <taxon>Actinomycetes</taxon>
        <taxon>Pseudonocardiales</taxon>
        <taxon>Pseudonocardiaceae</taxon>
        <taxon>Kibdelosporangium</taxon>
    </lineage>
</organism>